<evidence type="ECO:0000256" key="1">
    <source>
        <dbReference type="ARBA" id="ARBA00022630"/>
    </source>
</evidence>
<dbReference type="Pfam" id="PF03358">
    <property type="entry name" value="FMN_red"/>
    <property type="match status" value="1"/>
</dbReference>
<dbReference type="PANTHER" id="PTHR43278:SF1">
    <property type="entry name" value="IRON-SULFUR FLAVOPROTEIN MJ1083"/>
    <property type="match status" value="1"/>
</dbReference>
<comment type="caution">
    <text evidence="4">The sequence shown here is derived from an EMBL/GenBank/DDBJ whole genome shotgun (WGS) entry which is preliminary data.</text>
</comment>
<dbReference type="RefSeq" id="WP_172274431.1">
    <property type="nucleotide sequence ID" value="NZ_CASGMU010000016.1"/>
</dbReference>
<sequence length="179" mass="19909">MKKVLVISSSLRHGSNSETLAKEFARGAKDAGNEVEYITLRGKEIKFCMGCFSCQKTQKCVLRDDVPEIVGKMYDADAIAFSSPIYFYELAGQLKTLLDRSYPLYPSDYRFRDIYILTSAAENKETTPQRAIAGLSGWIDCYENARLSGTVFAGGVNEPNEIEGHPSLKTAYDMGYGIK</sequence>
<accession>A0ABX2AL24</accession>
<name>A0ABX2AL24_9BACT</name>
<dbReference type="Proteomes" id="UP000714420">
    <property type="component" value="Unassembled WGS sequence"/>
</dbReference>
<keyword evidence="2" id="KW-0288">FMN</keyword>
<protein>
    <submittedName>
        <fullName evidence="4">Flavodoxin family protein</fullName>
    </submittedName>
</protein>
<proteinExistence type="predicted"/>
<dbReference type="SUPFAM" id="SSF52218">
    <property type="entry name" value="Flavoproteins"/>
    <property type="match status" value="1"/>
</dbReference>
<dbReference type="InterPro" id="IPR005025">
    <property type="entry name" value="FMN_Rdtase-like_dom"/>
</dbReference>
<evidence type="ECO:0000256" key="2">
    <source>
        <dbReference type="ARBA" id="ARBA00022643"/>
    </source>
</evidence>
<keyword evidence="1" id="KW-0285">Flavoprotein</keyword>
<evidence type="ECO:0000259" key="3">
    <source>
        <dbReference type="Pfam" id="PF03358"/>
    </source>
</evidence>
<dbReference type="InterPro" id="IPR029039">
    <property type="entry name" value="Flavoprotein-like_sf"/>
</dbReference>
<reference evidence="4 5" key="1">
    <citation type="submission" date="2020-05" db="EMBL/GenBank/DDBJ databases">
        <title>Distinct polysaccharide utilization as determinants for interspecies competition between intestinal Prevotella spp.</title>
        <authorList>
            <person name="Galvez E.J.C."/>
            <person name="Iljazovic A."/>
            <person name="Strowig T."/>
        </authorList>
    </citation>
    <scope>NUCLEOTIDE SEQUENCE [LARGE SCALE GENOMIC DNA]</scope>
    <source>
        <strain evidence="4 5">PMUR</strain>
    </source>
</reference>
<dbReference type="InterPro" id="IPR051796">
    <property type="entry name" value="ISF_SsuE-like"/>
</dbReference>
<dbReference type="EMBL" id="JABKKF010000003">
    <property type="protein sequence ID" value="NPD91588.1"/>
    <property type="molecule type" value="Genomic_DNA"/>
</dbReference>
<evidence type="ECO:0000313" key="4">
    <source>
        <dbReference type="EMBL" id="NPD91588.1"/>
    </source>
</evidence>
<keyword evidence="5" id="KW-1185">Reference proteome</keyword>
<dbReference type="PANTHER" id="PTHR43278">
    <property type="entry name" value="NAD(P)H-DEPENDENT FMN-CONTAINING OXIDOREDUCTASE YWQN-RELATED"/>
    <property type="match status" value="1"/>
</dbReference>
<gene>
    <name evidence="4" type="ORF">HPS56_04330</name>
</gene>
<feature type="domain" description="NADPH-dependent FMN reductase-like" evidence="3">
    <location>
        <begin position="3"/>
        <end position="101"/>
    </location>
</feature>
<organism evidence="4 5">
    <name type="scientific">Xylanibacter muris</name>
    <dbReference type="NCBI Taxonomy" id="2736290"/>
    <lineage>
        <taxon>Bacteria</taxon>
        <taxon>Pseudomonadati</taxon>
        <taxon>Bacteroidota</taxon>
        <taxon>Bacteroidia</taxon>
        <taxon>Bacteroidales</taxon>
        <taxon>Prevotellaceae</taxon>
        <taxon>Xylanibacter</taxon>
    </lineage>
</organism>
<evidence type="ECO:0000313" key="5">
    <source>
        <dbReference type="Proteomes" id="UP000714420"/>
    </source>
</evidence>
<dbReference type="Gene3D" id="3.40.50.360">
    <property type="match status" value="1"/>
</dbReference>